<name>A0A953JB59_9BACT</name>
<organism evidence="1 2">
    <name type="scientific">Candidatus Nitrobium versatile</name>
    <dbReference type="NCBI Taxonomy" id="2884831"/>
    <lineage>
        <taxon>Bacteria</taxon>
        <taxon>Pseudomonadati</taxon>
        <taxon>Nitrospirota</taxon>
        <taxon>Nitrospiria</taxon>
        <taxon>Nitrospirales</taxon>
        <taxon>Nitrospiraceae</taxon>
        <taxon>Candidatus Nitrobium</taxon>
    </lineage>
</organism>
<reference evidence="1" key="1">
    <citation type="journal article" date="2021" name="bioRxiv">
        <title>Unraveling nitrogen, sulfur and carbon metabolic pathways and microbial community transcriptional responses to substrate deprivation and toxicity stresses in a bioreactor mimicking anoxic brackish coastal sediment conditions.</title>
        <authorList>
            <person name="Martins P.D."/>
            <person name="Echeveste M.J."/>
            <person name="Arshad A."/>
            <person name="Kurth J."/>
            <person name="Ouboter H."/>
            <person name="Jetten M.S.M."/>
            <person name="Welte C.U."/>
        </authorList>
    </citation>
    <scope>NUCLEOTIDE SEQUENCE</scope>
    <source>
        <strain evidence="1">MAG_39</strain>
    </source>
</reference>
<reference evidence="1" key="2">
    <citation type="submission" date="2021-08" db="EMBL/GenBank/DDBJ databases">
        <authorList>
            <person name="Dalcin Martins P."/>
        </authorList>
    </citation>
    <scope>NUCLEOTIDE SEQUENCE</scope>
    <source>
        <strain evidence="1">MAG_39</strain>
    </source>
</reference>
<dbReference type="AlphaFoldDB" id="A0A953JB59"/>
<dbReference type="Proteomes" id="UP000705867">
    <property type="component" value="Unassembled WGS sequence"/>
</dbReference>
<proteinExistence type="predicted"/>
<evidence type="ECO:0000313" key="1">
    <source>
        <dbReference type="EMBL" id="MBZ0156374.1"/>
    </source>
</evidence>
<sequence>MCMATEIRCTCGSKSASLHFRDNILSDQAVGKLYCPDCASGIRFDPSRMVVDNGWVIEYDMDIVHFMGHKIPGPRVTPDLLFDEGYCTWNGIYPGDHIDSVKEREQIVALMKTNPARYIQEMKSWVQQRMARLQCEGWRKAKNGDAPCG</sequence>
<gene>
    <name evidence="1" type="ORF">K8I29_09225</name>
</gene>
<dbReference type="EMBL" id="JAIOIV010000074">
    <property type="protein sequence ID" value="MBZ0156374.1"/>
    <property type="molecule type" value="Genomic_DNA"/>
</dbReference>
<evidence type="ECO:0000313" key="2">
    <source>
        <dbReference type="Proteomes" id="UP000705867"/>
    </source>
</evidence>
<accession>A0A953JB59</accession>
<protein>
    <submittedName>
        <fullName evidence="1">Uncharacterized protein</fullName>
    </submittedName>
</protein>
<comment type="caution">
    <text evidence="1">The sequence shown here is derived from an EMBL/GenBank/DDBJ whole genome shotgun (WGS) entry which is preliminary data.</text>
</comment>